<feature type="domain" description="Purple acid phosphatase Fn3-like" evidence="2">
    <location>
        <begin position="89"/>
        <end position="189"/>
    </location>
</feature>
<evidence type="ECO:0000259" key="1">
    <source>
        <dbReference type="Pfam" id="PF14008"/>
    </source>
</evidence>
<dbReference type="PANTHER" id="PTHR45778">
    <property type="entry name" value="PURPLE ACID PHOSPHATASE-RELATED"/>
    <property type="match status" value="1"/>
</dbReference>
<dbReference type="EMBL" id="JBJKBG010000010">
    <property type="protein sequence ID" value="KAL3719137.1"/>
    <property type="molecule type" value="Genomic_DNA"/>
</dbReference>
<dbReference type="Proteomes" id="UP001634007">
    <property type="component" value="Unassembled WGS sequence"/>
</dbReference>
<dbReference type="InterPro" id="IPR040974">
    <property type="entry name" value="Fn3_PAP"/>
</dbReference>
<evidence type="ECO:0000259" key="2">
    <source>
        <dbReference type="Pfam" id="PF17808"/>
    </source>
</evidence>
<accession>A0ABD3IZ21</accession>
<dbReference type="InterPro" id="IPR025733">
    <property type="entry name" value="PAPs_C"/>
</dbReference>
<evidence type="ECO:0000313" key="3">
    <source>
        <dbReference type="EMBL" id="KAL3719137.1"/>
    </source>
</evidence>
<dbReference type="Gene3D" id="3.60.21.10">
    <property type="match status" value="1"/>
</dbReference>
<dbReference type="InterPro" id="IPR029052">
    <property type="entry name" value="Metallo-depent_PP-like"/>
</dbReference>
<name>A0ABD3IZ21_EUCGL</name>
<evidence type="ECO:0000313" key="4">
    <source>
        <dbReference type="Proteomes" id="UP001634007"/>
    </source>
</evidence>
<dbReference type="SUPFAM" id="SSF56300">
    <property type="entry name" value="Metallo-dependent phosphatases"/>
    <property type="match status" value="1"/>
</dbReference>
<dbReference type="PANTHER" id="PTHR45778:SF3">
    <property type="entry name" value="PURPLE ACID PHOSPHATASE"/>
    <property type="match status" value="1"/>
</dbReference>
<proteinExistence type="predicted"/>
<reference evidence="3 4" key="1">
    <citation type="submission" date="2024-11" db="EMBL/GenBank/DDBJ databases">
        <title>Chromosome-level genome assembly of Eucalyptus globulus Labill. provides insights into its genome evolution.</title>
        <authorList>
            <person name="Li X."/>
        </authorList>
    </citation>
    <scope>NUCLEOTIDE SEQUENCE [LARGE SCALE GENOMIC DNA]</scope>
    <source>
        <strain evidence="3">CL2024</strain>
        <tissue evidence="3">Fresh tender leaves</tissue>
    </source>
</reference>
<gene>
    <name evidence="3" type="ORF">ACJRO7_004137</name>
</gene>
<evidence type="ECO:0008006" key="5">
    <source>
        <dbReference type="Google" id="ProtNLM"/>
    </source>
</evidence>
<protein>
    <recommendedName>
        <fullName evidence="5">Purple acid phosphatase Fn3-like domain-containing protein</fullName>
    </recommendedName>
</protein>
<organism evidence="3 4">
    <name type="scientific">Eucalyptus globulus</name>
    <name type="common">Tasmanian blue gum</name>
    <dbReference type="NCBI Taxonomy" id="34317"/>
    <lineage>
        <taxon>Eukaryota</taxon>
        <taxon>Viridiplantae</taxon>
        <taxon>Streptophyta</taxon>
        <taxon>Embryophyta</taxon>
        <taxon>Tracheophyta</taxon>
        <taxon>Spermatophyta</taxon>
        <taxon>Magnoliopsida</taxon>
        <taxon>eudicotyledons</taxon>
        <taxon>Gunneridae</taxon>
        <taxon>Pentapetalae</taxon>
        <taxon>rosids</taxon>
        <taxon>malvids</taxon>
        <taxon>Myrtales</taxon>
        <taxon>Myrtaceae</taxon>
        <taxon>Myrtoideae</taxon>
        <taxon>Eucalypteae</taxon>
        <taxon>Eucalyptus</taxon>
    </lineage>
</organism>
<dbReference type="Pfam" id="PF14008">
    <property type="entry name" value="Metallophos_C"/>
    <property type="match status" value="1"/>
</dbReference>
<sequence length="550" mass="60821">MELHIPTQIAIVSIPIILFTCISSSSSSLSSSLSPSNLHPLVVDSVLEHLNYTAISEFRLLNRRRILECSDGNPYLKINVSGNATMGDEDVSYCPLNKIMYVQTGDLIDLPLLCHYPIKAQYLSRDPDYLSCKKECKEYKDSQCVLTTCGSTLTFHVLNIRTDIEFVLFAGGFTIPCVLKRSNSLTFANPNQPLYGHLSSIDSTGTSMKITWASGGKEPQEGQYGDVMDLICLMDATPSQLLSQNDPVYIHNHVDSAGWKLCGWYKVSPSNSSPFPSRAVASMLRSMLLAPTPRSVSVAKAVSGDVDSGNLDAIFHVGDISYAPGFLVEWNFFLHSSALLLPEFPTCLQSEAMKGNYLGLICVPSMGNAALPIGHCMPTPAKYKPWYSIEQASVHFTVISTKHDWSENLDQYQWMRGNMAQPVYISGSEGGADRRFLDAIEPLLLDNKADLVLFGHVPNYERTCSVYQNQCKAVPKKDQSGVDSAPVQVVIGMAGFGLDDFLDEIRPSDWSLIRISKFGYFTGHATPEELQLEYVNAGTRKVEDIFRNTR</sequence>
<comment type="caution">
    <text evidence="3">The sequence shown here is derived from an EMBL/GenBank/DDBJ whole genome shotgun (WGS) entry which is preliminary data.</text>
</comment>
<feature type="domain" description="Purple acid phosphatase C-terminal" evidence="1">
    <location>
        <begin position="485"/>
        <end position="544"/>
    </location>
</feature>
<dbReference type="AlphaFoldDB" id="A0ABD3IZ21"/>
<keyword evidence="4" id="KW-1185">Reference proteome</keyword>
<dbReference type="Pfam" id="PF17808">
    <property type="entry name" value="fn3_PAP"/>
    <property type="match status" value="1"/>
</dbReference>